<sequence length="409" mass="46098">MPIYDLWFSSKPGPNKEKVKTARHGRGKRWRAVYVHPDGVEETKAFHRKADAEEWERQAIKGELPEAPKRVAPSAKGLTFAEYAERWRLAREVGWQLETRKRVASNLRVHLIPAFGNSPAAAINETQILEWLGRMRADGLPKSVIKLYFELLDAVLGAMVRDKAREDNPCAGIRLAKILDGLSITPKWVPTPEQVLRLLDAMPARYRLAGWLGAGQGLRIGEALGMEDGPRCADPADGELRVVQQLRYSPKEYRGFYLAKPKAGSSGTVELDGLVAEHFAAHVAEFPPVEIELPDITSGELVRRKAPLLFTSRHGNPLTDRIWSREWGKWREAAGWPNTEHAGFHALRHFFATVLITNGAEPQEVQRALRHKSLSLTLETYVGWWPKRIKTRGIFGEALKAVRRTGELR</sequence>
<dbReference type="EMBL" id="BAAARV010000067">
    <property type="protein sequence ID" value="GAA2368098.1"/>
    <property type="molecule type" value="Genomic_DNA"/>
</dbReference>
<evidence type="ECO:0000256" key="2">
    <source>
        <dbReference type="ARBA" id="ARBA00023125"/>
    </source>
</evidence>
<evidence type="ECO:0000313" key="7">
    <source>
        <dbReference type="EMBL" id="GAA2368098.1"/>
    </source>
</evidence>
<dbReference type="InterPro" id="IPR044068">
    <property type="entry name" value="CB"/>
</dbReference>
<accession>A0ABN3H2X2</accession>
<keyword evidence="2 4" id="KW-0238">DNA-binding</keyword>
<dbReference type="PANTHER" id="PTHR30349:SF64">
    <property type="entry name" value="PROPHAGE INTEGRASE INTD-RELATED"/>
    <property type="match status" value="1"/>
</dbReference>
<dbReference type="PROSITE" id="PS51898">
    <property type="entry name" value="TYR_RECOMBINASE"/>
    <property type="match status" value="1"/>
</dbReference>
<proteinExistence type="inferred from homology"/>
<dbReference type="Pfam" id="PF00589">
    <property type="entry name" value="Phage_integrase"/>
    <property type="match status" value="1"/>
</dbReference>
<evidence type="ECO:0000259" key="6">
    <source>
        <dbReference type="PROSITE" id="PS51900"/>
    </source>
</evidence>
<dbReference type="PANTHER" id="PTHR30349">
    <property type="entry name" value="PHAGE INTEGRASE-RELATED"/>
    <property type="match status" value="1"/>
</dbReference>
<keyword evidence="8" id="KW-1185">Reference proteome</keyword>
<feature type="domain" description="Tyr recombinase" evidence="5">
    <location>
        <begin position="184"/>
        <end position="394"/>
    </location>
</feature>
<name>A0ABN3H2X2_9ACTN</name>
<dbReference type="Pfam" id="PF22022">
    <property type="entry name" value="Phage_int_M"/>
    <property type="match status" value="1"/>
</dbReference>
<evidence type="ECO:0000259" key="5">
    <source>
        <dbReference type="PROSITE" id="PS51898"/>
    </source>
</evidence>
<dbReference type="InterPro" id="IPR053876">
    <property type="entry name" value="Phage_int_M"/>
</dbReference>
<dbReference type="InterPro" id="IPR011010">
    <property type="entry name" value="DNA_brk_join_enz"/>
</dbReference>
<comment type="caution">
    <text evidence="7">The sequence shown here is derived from an EMBL/GenBank/DDBJ whole genome shotgun (WGS) entry which is preliminary data.</text>
</comment>
<organism evidence="7 8">
    <name type="scientific">Dactylosporangium salmoneum</name>
    <dbReference type="NCBI Taxonomy" id="53361"/>
    <lineage>
        <taxon>Bacteria</taxon>
        <taxon>Bacillati</taxon>
        <taxon>Actinomycetota</taxon>
        <taxon>Actinomycetes</taxon>
        <taxon>Micromonosporales</taxon>
        <taxon>Micromonosporaceae</taxon>
        <taxon>Dactylosporangium</taxon>
    </lineage>
</organism>
<dbReference type="PROSITE" id="PS51900">
    <property type="entry name" value="CB"/>
    <property type="match status" value="1"/>
</dbReference>
<dbReference type="Gene3D" id="1.10.150.130">
    <property type="match status" value="1"/>
</dbReference>
<evidence type="ECO:0008006" key="9">
    <source>
        <dbReference type="Google" id="ProtNLM"/>
    </source>
</evidence>
<evidence type="ECO:0000256" key="1">
    <source>
        <dbReference type="ARBA" id="ARBA00008857"/>
    </source>
</evidence>
<dbReference type="InterPro" id="IPR010998">
    <property type="entry name" value="Integrase_recombinase_N"/>
</dbReference>
<protein>
    <recommendedName>
        <fullName evidence="9">Integrase</fullName>
    </recommendedName>
</protein>
<comment type="similarity">
    <text evidence="1">Belongs to the 'phage' integrase family.</text>
</comment>
<dbReference type="InterPro" id="IPR050090">
    <property type="entry name" value="Tyrosine_recombinase_XerCD"/>
</dbReference>
<dbReference type="RefSeq" id="WP_344616664.1">
    <property type="nucleotide sequence ID" value="NZ_BAAARV010000067.1"/>
</dbReference>
<evidence type="ECO:0000256" key="3">
    <source>
        <dbReference type="ARBA" id="ARBA00023172"/>
    </source>
</evidence>
<gene>
    <name evidence="7" type="ORF">GCM10010170_067860</name>
</gene>
<evidence type="ECO:0000256" key="4">
    <source>
        <dbReference type="PROSITE-ProRule" id="PRU01248"/>
    </source>
</evidence>
<dbReference type="Gene3D" id="1.10.443.10">
    <property type="entry name" value="Intergrase catalytic core"/>
    <property type="match status" value="1"/>
</dbReference>
<dbReference type="SUPFAM" id="SSF56349">
    <property type="entry name" value="DNA breaking-rejoining enzymes"/>
    <property type="match status" value="1"/>
</dbReference>
<dbReference type="Proteomes" id="UP001501444">
    <property type="component" value="Unassembled WGS sequence"/>
</dbReference>
<dbReference type="InterPro" id="IPR002104">
    <property type="entry name" value="Integrase_catalytic"/>
</dbReference>
<feature type="domain" description="Core-binding (CB)" evidence="6">
    <location>
        <begin position="78"/>
        <end position="160"/>
    </location>
</feature>
<reference evidence="7 8" key="1">
    <citation type="journal article" date="2019" name="Int. J. Syst. Evol. Microbiol.">
        <title>The Global Catalogue of Microorganisms (GCM) 10K type strain sequencing project: providing services to taxonomists for standard genome sequencing and annotation.</title>
        <authorList>
            <consortium name="The Broad Institute Genomics Platform"/>
            <consortium name="The Broad Institute Genome Sequencing Center for Infectious Disease"/>
            <person name="Wu L."/>
            <person name="Ma J."/>
        </authorList>
    </citation>
    <scope>NUCLEOTIDE SEQUENCE [LARGE SCALE GENOMIC DNA]</scope>
    <source>
        <strain evidence="7 8">JCM 3272</strain>
    </source>
</reference>
<evidence type="ECO:0000313" key="8">
    <source>
        <dbReference type="Proteomes" id="UP001501444"/>
    </source>
</evidence>
<dbReference type="InterPro" id="IPR013762">
    <property type="entry name" value="Integrase-like_cat_sf"/>
</dbReference>
<keyword evidence="3" id="KW-0233">DNA recombination</keyword>